<reference evidence="1" key="1">
    <citation type="submission" date="2022-08" db="EMBL/GenBank/DDBJ databases">
        <title>Genome Sequence of Pycnoporus sanguineus.</title>
        <authorList>
            <person name="Buettner E."/>
        </authorList>
    </citation>
    <scope>NUCLEOTIDE SEQUENCE</scope>
    <source>
        <strain evidence="1">CG-C14</strain>
    </source>
</reference>
<comment type="caution">
    <text evidence="1">The sequence shown here is derived from an EMBL/GenBank/DDBJ whole genome shotgun (WGS) entry which is preliminary data.</text>
</comment>
<dbReference type="EMBL" id="JANSHE010000435">
    <property type="protein sequence ID" value="KAJ3010910.1"/>
    <property type="molecule type" value="Genomic_DNA"/>
</dbReference>
<evidence type="ECO:0000313" key="2">
    <source>
        <dbReference type="Proteomes" id="UP001144978"/>
    </source>
</evidence>
<dbReference type="Proteomes" id="UP001144978">
    <property type="component" value="Unassembled WGS sequence"/>
</dbReference>
<gene>
    <name evidence="1" type="ORF">NUW54_g2337</name>
</gene>
<keyword evidence="2" id="KW-1185">Reference proteome</keyword>
<sequence length="208" mass="21762">MSLAQTSALIKHQFYTRILAHLSHLQPSVLDMRFSAILGLAASVGLALAVPSSIEVPNVHGGNEDIVLTSQSGCGSSGPLGSGHYVWYIVVDCTPGDNYTCEVTDSTGCLPGNPDHIGSVEVDDPNDTFRIASGSNTNQVPFVCPSIGQARCQANFNDSDDGPGYSLRGESLRLPSSTAVDEADSPDGGNSLRQLSSSGPVQTVKDRL</sequence>
<name>A0ACC1Q6G3_9APHY</name>
<accession>A0ACC1Q6G3</accession>
<protein>
    <submittedName>
        <fullName evidence="1">Uncharacterized protein</fullName>
    </submittedName>
</protein>
<organism evidence="1 2">
    <name type="scientific">Trametes sanguinea</name>
    <dbReference type="NCBI Taxonomy" id="158606"/>
    <lineage>
        <taxon>Eukaryota</taxon>
        <taxon>Fungi</taxon>
        <taxon>Dikarya</taxon>
        <taxon>Basidiomycota</taxon>
        <taxon>Agaricomycotina</taxon>
        <taxon>Agaricomycetes</taxon>
        <taxon>Polyporales</taxon>
        <taxon>Polyporaceae</taxon>
        <taxon>Trametes</taxon>
    </lineage>
</organism>
<evidence type="ECO:0000313" key="1">
    <source>
        <dbReference type="EMBL" id="KAJ3010910.1"/>
    </source>
</evidence>
<proteinExistence type="predicted"/>